<feature type="domain" description="Zinc knuckle CX2CX4HX4C" evidence="3">
    <location>
        <begin position="170"/>
        <end position="216"/>
    </location>
</feature>
<feature type="domain" description="DUF4283" evidence="2">
    <location>
        <begin position="33"/>
        <end position="112"/>
    </location>
</feature>
<gene>
    <name evidence="4" type="ORF">K2173_004739</name>
</gene>
<protein>
    <recommendedName>
        <fullName evidence="6">DUF4283 domain-containing protein</fullName>
    </recommendedName>
</protein>
<dbReference type="PANTHER" id="PTHR31286:SF153">
    <property type="entry name" value="DUF4283 DOMAIN PROTEIN"/>
    <property type="match status" value="1"/>
</dbReference>
<comment type="caution">
    <text evidence="4">The sequence shown here is derived from an EMBL/GenBank/DDBJ whole genome shotgun (WGS) entry which is preliminary data.</text>
</comment>
<evidence type="ECO:0000259" key="2">
    <source>
        <dbReference type="Pfam" id="PF14111"/>
    </source>
</evidence>
<feature type="compositionally biased region" description="Basic and acidic residues" evidence="1">
    <location>
        <begin position="304"/>
        <end position="323"/>
    </location>
</feature>
<dbReference type="Pfam" id="PF14111">
    <property type="entry name" value="DUF4283"/>
    <property type="match status" value="1"/>
</dbReference>
<dbReference type="PANTHER" id="PTHR31286">
    <property type="entry name" value="GLYCINE-RICH CELL WALL STRUCTURAL PROTEIN 1.8-LIKE"/>
    <property type="match status" value="1"/>
</dbReference>
<proteinExistence type="predicted"/>
<reference evidence="4 5" key="1">
    <citation type="submission" date="2021-09" db="EMBL/GenBank/DDBJ databases">
        <title>Genomic insights and catalytic innovation underlie evolution of tropane alkaloids biosynthesis.</title>
        <authorList>
            <person name="Wang Y.-J."/>
            <person name="Tian T."/>
            <person name="Huang J.-P."/>
            <person name="Huang S.-X."/>
        </authorList>
    </citation>
    <scope>NUCLEOTIDE SEQUENCE [LARGE SCALE GENOMIC DNA]</scope>
    <source>
        <strain evidence="4">KIB-2018</strain>
        <tissue evidence="4">Leaf</tissue>
    </source>
</reference>
<keyword evidence="5" id="KW-1185">Reference proteome</keyword>
<feature type="compositionally biased region" description="Polar residues" evidence="1">
    <location>
        <begin position="328"/>
        <end position="345"/>
    </location>
</feature>
<dbReference type="Proteomes" id="UP001159364">
    <property type="component" value="Linkage Group LG08"/>
</dbReference>
<dbReference type="InterPro" id="IPR040256">
    <property type="entry name" value="At4g02000-like"/>
</dbReference>
<dbReference type="EMBL" id="JAIWQS010000008">
    <property type="protein sequence ID" value="KAJ8898705.1"/>
    <property type="molecule type" value="Genomic_DNA"/>
</dbReference>
<evidence type="ECO:0000313" key="4">
    <source>
        <dbReference type="EMBL" id="KAJ8898705.1"/>
    </source>
</evidence>
<evidence type="ECO:0000313" key="5">
    <source>
        <dbReference type="Proteomes" id="UP001159364"/>
    </source>
</evidence>
<name>A0AAV8U891_9ROSI</name>
<accession>A0AAV8U891</accession>
<dbReference type="AlphaFoldDB" id="A0AAV8U891"/>
<feature type="region of interest" description="Disordered" evidence="1">
    <location>
        <begin position="275"/>
        <end position="345"/>
    </location>
</feature>
<dbReference type="InterPro" id="IPR025836">
    <property type="entry name" value="Zn_knuckle_CX2CX4HX4C"/>
</dbReference>
<dbReference type="Pfam" id="PF14392">
    <property type="entry name" value="zf-CCHC_4"/>
    <property type="match status" value="1"/>
</dbReference>
<evidence type="ECO:0000256" key="1">
    <source>
        <dbReference type="SAM" id="MobiDB-lite"/>
    </source>
</evidence>
<sequence>MDQQLATLSLVDDEEDQWQLGEVAGVGAAGYDLCLVSRFLTASPINFQAMRNALADLWHPLGGVNITEVRGKCFLFRFFYIEDVDRVMDGTPWTFNRHLLILHRLTEGEDPANVSLEMSDFWVQVNQLPAGFVSEQIATQFGNFIGSFVQYDAKAIQMGNADYMRIRVTMDVRQPLKKKKKIVDPRGNVFYAAFKYEWIPVFCFLYGRLGHNDSFCMVRIEPRSQELTLGWDASLRAGIRRRGQEVSAWLRDGNGDIFDGTSIGVGPIGKDDSMAGSASFGGTRQHGRGVLLSDGDVGEGPTVLDHEMGFHEETLPIQHDEGKKRPRTYTTDSSVSTQADSDFGA</sequence>
<evidence type="ECO:0008006" key="6">
    <source>
        <dbReference type="Google" id="ProtNLM"/>
    </source>
</evidence>
<evidence type="ECO:0000259" key="3">
    <source>
        <dbReference type="Pfam" id="PF14392"/>
    </source>
</evidence>
<dbReference type="InterPro" id="IPR025558">
    <property type="entry name" value="DUF4283"/>
</dbReference>
<organism evidence="4 5">
    <name type="scientific">Erythroxylum novogranatense</name>
    <dbReference type="NCBI Taxonomy" id="1862640"/>
    <lineage>
        <taxon>Eukaryota</taxon>
        <taxon>Viridiplantae</taxon>
        <taxon>Streptophyta</taxon>
        <taxon>Embryophyta</taxon>
        <taxon>Tracheophyta</taxon>
        <taxon>Spermatophyta</taxon>
        <taxon>Magnoliopsida</taxon>
        <taxon>eudicotyledons</taxon>
        <taxon>Gunneridae</taxon>
        <taxon>Pentapetalae</taxon>
        <taxon>rosids</taxon>
        <taxon>fabids</taxon>
        <taxon>Malpighiales</taxon>
        <taxon>Erythroxylaceae</taxon>
        <taxon>Erythroxylum</taxon>
    </lineage>
</organism>